<keyword evidence="1" id="KW-0812">Transmembrane</keyword>
<evidence type="ECO:0000313" key="3">
    <source>
        <dbReference type="Proteomes" id="UP000014028"/>
    </source>
</evidence>
<organism evidence="2 3">
    <name type="scientific">Bacillus cereus VD184</name>
    <dbReference type="NCBI Taxonomy" id="1053242"/>
    <lineage>
        <taxon>Bacteria</taxon>
        <taxon>Bacillati</taxon>
        <taxon>Bacillota</taxon>
        <taxon>Bacilli</taxon>
        <taxon>Bacillales</taxon>
        <taxon>Bacillaceae</taxon>
        <taxon>Bacillus</taxon>
        <taxon>Bacillus cereus group</taxon>
    </lineage>
</organism>
<accession>A0A9W5VPF9</accession>
<evidence type="ECO:0000256" key="1">
    <source>
        <dbReference type="SAM" id="Phobius"/>
    </source>
</evidence>
<dbReference type="AlphaFoldDB" id="A0A9W5VPF9"/>
<name>A0A9W5VPF9_BACCE</name>
<protein>
    <submittedName>
        <fullName evidence="2">Uncharacterized protein</fullName>
    </submittedName>
</protein>
<dbReference type="EMBL" id="AHFK01000113">
    <property type="protein sequence ID" value="EOQ00941.1"/>
    <property type="molecule type" value="Genomic_DNA"/>
</dbReference>
<evidence type="ECO:0000313" key="2">
    <source>
        <dbReference type="EMBL" id="EOQ00941.1"/>
    </source>
</evidence>
<dbReference type="Proteomes" id="UP000014028">
    <property type="component" value="Unassembled WGS sequence"/>
</dbReference>
<keyword evidence="1" id="KW-1133">Transmembrane helix</keyword>
<keyword evidence="1" id="KW-0472">Membrane</keyword>
<sequence>MIVRTTVTVIGIVLMWVAMWCTYTGYLTSGAMALTEAGLIGTVWMTNLIGRMMEESY</sequence>
<comment type="caution">
    <text evidence="2">The sequence shown here is derived from an EMBL/GenBank/DDBJ whole genome shotgun (WGS) entry which is preliminary data.</text>
</comment>
<reference evidence="2 3" key="1">
    <citation type="submission" date="2012-12" db="EMBL/GenBank/DDBJ databases">
        <title>The Genome Sequence of Bacillus cereus VD184.</title>
        <authorList>
            <consortium name="The Broad Institute Genome Sequencing Platform"/>
            <consortium name="The Broad Institute Genome Sequencing Center for Infectious Disease"/>
            <person name="Feldgarden M."/>
            <person name="Van der Auwera G.A."/>
            <person name="Mahillon J."/>
            <person name="Duprez V."/>
            <person name="Timmery S."/>
            <person name="Mattelet C."/>
            <person name="Dierick K."/>
            <person name="Sun M."/>
            <person name="Yu Z."/>
            <person name="Zhu L."/>
            <person name="Hu X."/>
            <person name="Shank E.B."/>
            <person name="Swiecicka I."/>
            <person name="Hansen B.M."/>
            <person name="Andrup L."/>
            <person name="Walker B."/>
            <person name="Young S.K."/>
            <person name="Zeng Q."/>
            <person name="Gargeya S."/>
            <person name="Fitzgerald M."/>
            <person name="Haas B."/>
            <person name="Abouelleil A."/>
            <person name="Alvarado L."/>
            <person name="Arachchi H.M."/>
            <person name="Berlin A.M."/>
            <person name="Chapman S.B."/>
            <person name="Dewar J."/>
            <person name="Goldberg J."/>
            <person name="Griggs A."/>
            <person name="Gujja S."/>
            <person name="Hansen M."/>
            <person name="Howarth C."/>
            <person name="Imamovic A."/>
            <person name="Larimer J."/>
            <person name="McCowan C."/>
            <person name="Murphy C."/>
            <person name="Neiman D."/>
            <person name="Pearson M."/>
            <person name="Priest M."/>
            <person name="Roberts A."/>
            <person name="Saif S."/>
            <person name="Shea T."/>
            <person name="Sisk P."/>
            <person name="Sykes S."/>
            <person name="Wortman J."/>
            <person name="Nusbaum C."/>
            <person name="Birren B."/>
        </authorList>
    </citation>
    <scope>NUCLEOTIDE SEQUENCE [LARGE SCALE GENOMIC DNA]</scope>
    <source>
        <strain evidence="2 3">VD184</strain>
    </source>
</reference>
<proteinExistence type="predicted"/>
<gene>
    <name evidence="2" type="ORF">IKC_06139</name>
</gene>
<feature type="transmembrane region" description="Helical" evidence="1">
    <location>
        <begin position="7"/>
        <end position="26"/>
    </location>
</feature>